<feature type="repeat" description="WD" evidence="3">
    <location>
        <begin position="64"/>
        <end position="98"/>
    </location>
</feature>
<dbReference type="InterPro" id="IPR015943">
    <property type="entry name" value="WD40/YVTN_repeat-like_dom_sf"/>
</dbReference>
<dbReference type="Gene3D" id="2.130.10.10">
    <property type="entry name" value="YVTN repeat-like/Quinoprotein amine dehydrogenase"/>
    <property type="match status" value="1"/>
</dbReference>
<dbReference type="PROSITE" id="PS50294">
    <property type="entry name" value="WD_REPEATS_REGION"/>
    <property type="match status" value="1"/>
</dbReference>
<organism evidence="5 6">
    <name type="scientific">Byssochlamys spectabilis</name>
    <name type="common">Paecilomyces variotii</name>
    <dbReference type="NCBI Taxonomy" id="264951"/>
    <lineage>
        <taxon>Eukaryota</taxon>
        <taxon>Fungi</taxon>
        <taxon>Dikarya</taxon>
        <taxon>Ascomycota</taxon>
        <taxon>Pezizomycotina</taxon>
        <taxon>Eurotiomycetes</taxon>
        <taxon>Eurotiomycetidae</taxon>
        <taxon>Eurotiales</taxon>
        <taxon>Thermoascaceae</taxon>
        <taxon>Paecilomyces</taxon>
    </lineage>
</organism>
<evidence type="ECO:0000256" key="3">
    <source>
        <dbReference type="PROSITE-ProRule" id="PRU00221"/>
    </source>
</evidence>
<dbReference type="PANTHER" id="PTHR14221">
    <property type="entry name" value="WD REPEAT DOMAIN 44"/>
    <property type="match status" value="1"/>
</dbReference>
<protein>
    <submittedName>
        <fullName evidence="5">WD40 repeat-containing protein</fullName>
    </submittedName>
</protein>
<dbReference type="PANTHER" id="PTHR14221:SF0">
    <property type="entry name" value="WD REPEAT-CONTAINING PROTEIN 44"/>
    <property type="match status" value="1"/>
</dbReference>
<feature type="compositionally biased region" description="Low complexity" evidence="4">
    <location>
        <begin position="586"/>
        <end position="601"/>
    </location>
</feature>
<evidence type="ECO:0000256" key="1">
    <source>
        <dbReference type="ARBA" id="ARBA00022574"/>
    </source>
</evidence>
<dbReference type="FunFam" id="2.130.10.10:FF:000697">
    <property type="entry name" value="WD repeat protein, variant"/>
    <property type="match status" value="1"/>
</dbReference>
<dbReference type="STRING" id="264951.A0A443I6X0"/>
<evidence type="ECO:0000256" key="4">
    <source>
        <dbReference type="SAM" id="MobiDB-lite"/>
    </source>
</evidence>
<feature type="compositionally biased region" description="Low complexity" evidence="4">
    <location>
        <begin position="568"/>
        <end position="579"/>
    </location>
</feature>
<keyword evidence="2" id="KW-0677">Repeat</keyword>
<dbReference type="Proteomes" id="UP000283841">
    <property type="component" value="Unassembled WGS sequence"/>
</dbReference>
<feature type="region of interest" description="Disordered" evidence="4">
    <location>
        <begin position="531"/>
        <end position="556"/>
    </location>
</feature>
<dbReference type="AlphaFoldDB" id="A0A443I6X0"/>
<evidence type="ECO:0000256" key="2">
    <source>
        <dbReference type="ARBA" id="ARBA00022737"/>
    </source>
</evidence>
<dbReference type="InterPro" id="IPR001680">
    <property type="entry name" value="WD40_rpt"/>
</dbReference>
<feature type="compositionally biased region" description="Basic and acidic residues" evidence="4">
    <location>
        <begin position="412"/>
        <end position="423"/>
    </location>
</feature>
<name>A0A443I6X0_BYSSP</name>
<accession>A0A443I6X0</accession>
<dbReference type="GeneID" id="39596821"/>
<gene>
    <name evidence="5" type="ORF">C8Q69DRAFT_34145</name>
</gene>
<feature type="repeat" description="WD" evidence="3">
    <location>
        <begin position="130"/>
        <end position="170"/>
    </location>
</feature>
<evidence type="ECO:0000313" key="6">
    <source>
        <dbReference type="Proteomes" id="UP000283841"/>
    </source>
</evidence>
<dbReference type="Pfam" id="PF00400">
    <property type="entry name" value="WD40"/>
    <property type="match status" value="4"/>
</dbReference>
<keyword evidence="1 3" id="KW-0853">WD repeat</keyword>
<evidence type="ECO:0000313" key="5">
    <source>
        <dbReference type="EMBL" id="RWQ99725.1"/>
    </source>
</evidence>
<dbReference type="VEuPathDB" id="FungiDB:C8Q69DRAFT_34145"/>
<dbReference type="PROSITE" id="PS50082">
    <property type="entry name" value="WD_REPEATS_2"/>
    <property type="match status" value="3"/>
</dbReference>
<dbReference type="InterPro" id="IPR040324">
    <property type="entry name" value="WDR44/Dgr2"/>
</dbReference>
<feature type="region of interest" description="Disordered" evidence="4">
    <location>
        <begin position="395"/>
        <end position="438"/>
    </location>
</feature>
<dbReference type="SMART" id="SM00320">
    <property type="entry name" value="WD40"/>
    <property type="match status" value="6"/>
</dbReference>
<dbReference type="SUPFAM" id="SSF50978">
    <property type="entry name" value="WD40 repeat-like"/>
    <property type="match status" value="1"/>
</dbReference>
<dbReference type="EMBL" id="RCNU01000001">
    <property type="protein sequence ID" value="RWQ99725.1"/>
    <property type="molecule type" value="Genomic_DNA"/>
</dbReference>
<sequence length="723" mass="79632">MDTEVFAYPIGFIPRFPPPPKYIKVRLHNKKQKTFDHVFVAQELKGFDEPNGRSNRGATTERAIWTLEFSKDGKYLAAAGQDRKIRVWAVIANSEARRDHELDEEKEDEGEGPSLRLTAPVFKSTPIQEYEGHTGSILDLCWSKNNFLLSSSMDKTVRLWHVSRSECLCCFKHSDFVTSIKFHPRDDRFFLAGSLDCKLRLWSIPDKSVAFWATVPEMITAVAFTPDGKSSIAGCLNGLCLLYDTDGLKANGQIHVRSARGRNAKGSKITGIDTIVQPPNDSNGEVKLLITSNDSRIRLYNFKDRTLEAKFRGNENNSSQIRASFSDDGKYVICGSEDRRTYIWPTGWNDKETDKRAVEVFETQSSIVTAVVMAPTKTKQLLGLSGDPIYDLCNPPPITLGPQPDSRISSRSKTDSGALRDDFAPGSGKTESLHTTKALESPTYLSRSAHPDGNIIVAADYSGRIKVFRQDCAYQKRRSESWETNSTFSRKILGRTNSARHSIASSIGKESKTPSERIISWRDSVIGTEISSIDNPRNAGGLRTRSSSPRKAMAHLSRYSSPIAAPTAVVPESPSASAHSPPPSAPKSSMDSPSSSTMDAARSFHTAETDPSSPQHPERPPEGPSVLMDGTQSHAYWNKTAQAAQAASARRTANTLDPHFLSPAARQYSVASALSSDCSSLTGEQEEGEILRCTDCKGTNFRATRTREGKPRLICVKCNKPAT</sequence>
<reference evidence="5 6" key="1">
    <citation type="journal article" date="2018" name="Front. Microbiol.">
        <title>Genomic and genetic insights into a cosmopolitan fungus, Paecilomyces variotii (Eurotiales).</title>
        <authorList>
            <person name="Urquhart A.S."/>
            <person name="Mondo S.J."/>
            <person name="Makela M.R."/>
            <person name="Hane J.K."/>
            <person name="Wiebenga A."/>
            <person name="He G."/>
            <person name="Mihaltcheva S."/>
            <person name="Pangilinan J."/>
            <person name="Lipzen A."/>
            <person name="Barry K."/>
            <person name="de Vries R.P."/>
            <person name="Grigoriev I.V."/>
            <person name="Idnurm A."/>
        </authorList>
    </citation>
    <scope>NUCLEOTIDE SEQUENCE [LARGE SCALE GENOMIC DNA]</scope>
    <source>
        <strain evidence="5 6">CBS 101075</strain>
    </source>
</reference>
<proteinExistence type="predicted"/>
<feature type="region of interest" description="Disordered" evidence="4">
    <location>
        <begin position="568"/>
        <end position="630"/>
    </location>
</feature>
<keyword evidence="6" id="KW-1185">Reference proteome</keyword>
<dbReference type="InterPro" id="IPR036322">
    <property type="entry name" value="WD40_repeat_dom_sf"/>
</dbReference>
<dbReference type="RefSeq" id="XP_028489370.1">
    <property type="nucleotide sequence ID" value="XM_028627544.1"/>
</dbReference>
<comment type="caution">
    <text evidence="5">The sequence shown here is derived from an EMBL/GenBank/DDBJ whole genome shotgun (WGS) entry which is preliminary data.</text>
</comment>
<feature type="repeat" description="WD" evidence="3">
    <location>
        <begin position="170"/>
        <end position="204"/>
    </location>
</feature>